<comment type="caution">
    <text evidence="8">The sequence shown here is derived from an EMBL/GenBank/DDBJ whole genome shotgun (WGS) entry which is preliminary data.</text>
</comment>
<keyword evidence="5" id="KW-0067">ATP-binding</keyword>
<reference evidence="8 9" key="1">
    <citation type="submission" date="2020-08" db="EMBL/GenBank/DDBJ databases">
        <title>Genome public.</title>
        <authorList>
            <person name="Liu C."/>
            <person name="Sun Q."/>
        </authorList>
    </citation>
    <scope>NUCLEOTIDE SEQUENCE [LARGE SCALE GENOMIC DNA]</scope>
    <source>
        <strain evidence="8 9">NSJ-27</strain>
    </source>
</reference>
<feature type="domain" description="Carbohydrate kinase PfkB" evidence="7">
    <location>
        <begin position="2"/>
        <end position="308"/>
    </location>
</feature>
<dbReference type="SUPFAM" id="SSF53613">
    <property type="entry name" value="Ribokinase-like"/>
    <property type="match status" value="1"/>
</dbReference>
<proteinExistence type="inferred from homology"/>
<keyword evidence="9" id="KW-1185">Reference proteome</keyword>
<dbReference type="Gene3D" id="3.40.1190.20">
    <property type="match status" value="1"/>
</dbReference>
<evidence type="ECO:0000313" key="8">
    <source>
        <dbReference type="EMBL" id="MBC5787959.1"/>
    </source>
</evidence>
<evidence type="ECO:0000313" key="9">
    <source>
        <dbReference type="Proteomes" id="UP000649151"/>
    </source>
</evidence>
<dbReference type="GO" id="GO:0016301">
    <property type="term" value="F:kinase activity"/>
    <property type="evidence" value="ECO:0007669"/>
    <property type="project" value="UniProtKB-KW"/>
</dbReference>
<protein>
    <submittedName>
        <fullName evidence="8">Carbohydrate kinase</fullName>
    </submittedName>
</protein>
<keyword evidence="2 6" id="KW-0808">Transferase</keyword>
<sequence>MFDVVALGEMLIDFTPVKSQGDNYLFSPNPGGAPANLLCSLAKFGKRAAFLGKVGDDQFGHLLRKTLEDNHVSTEGMVMSKQYQTTLTFVHLNEHGDRSFRFYRNQGADTMLEPKEVCYELIDRTKIFHFGSLTLTCNPARKATLSALEYAKKAGKIISYDPNLRLSLWDNKQLAKEMIQKGLDYANILKLSEEEAMFLTNCQDYMKAAQTLMERYHNLRIILVTLGANGSLALNRHNCVSLTAYPVKAVDTTAAGDSFFGGFLYQLLELGKPLDALQEEDLISCLSFGNATGSLTTTKKGSIYALPDLQEVKKLMNE</sequence>
<gene>
    <name evidence="8" type="ORF">H8Z77_08020</name>
</gene>
<organism evidence="8 9">
    <name type="scientific">Clostridium facile</name>
    <dbReference type="NCBI Taxonomy" id="2763035"/>
    <lineage>
        <taxon>Bacteria</taxon>
        <taxon>Bacillati</taxon>
        <taxon>Bacillota</taxon>
        <taxon>Clostridia</taxon>
        <taxon>Eubacteriales</taxon>
        <taxon>Clostridiaceae</taxon>
        <taxon>Clostridium</taxon>
    </lineage>
</organism>
<dbReference type="Proteomes" id="UP000649151">
    <property type="component" value="Unassembled WGS sequence"/>
</dbReference>
<dbReference type="InterPro" id="IPR050306">
    <property type="entry name" value="PfkB_Carbo_kinase"/>
</dbReference>
<evidence type="ECO:0000256" key="5">
    <source>
        <dbReference type="ARBA" id="ARBA00022840"/>
    </source>
</evidence>
<dbReference type="PROSITE" id="PS00584">
    <property type="entry name" value="PFKB_KINASES_2"/>
    <property type="match status" value="1"/>
</dbReference>
<keyword evidence="4 6" id="KW-0418">Kinase</keyword>
<keyword evidence="3" id="KW-0547">Nucleotide-binding</keyword>
<dbReference type="CDD" id="cd01167">
    <property type="entry name" value="bac_FRK"/>
    <property type="match status" value="1"/>
</dbReference>
<comment type="similarity">
    <text evidence="1 6">Belongs to the carbohydrate kinase PfkB family.</text>
</comment>
<dbReference type="InterPro" id="IPR002173">
    <property type="entry name" value="Carboh/pur_kinase_PfkB_CS"/>
</dbReference>
<evidence type="ECO:0000256" key="4">
    <source>
        <dbReference type="ARBA" id="ARBA00022777"/>
    </source>
</evidence>
<evidence type="ECO:0000256" key="1">
    <source>
        <dbReference type="ARBA" id="ARBA00010688"/>
    </source>
</evidence>
<dbReference type="InterPro" id="IPR029056">
    <property type="entry name" value="Ribokinase-like"/>
</dbReference>
<dbReference type="InterPro" id="IPR002139">
    <property type="entry name" value="Ribo/fructo_kinase"/>
</dbReference>
<dbReference type="PANTHER" id="PTHR43085:SF1">
    <property type="entry name" value="PSEUDOURIDINE KINASE-RELATED"/>
    <property type="match status" value="1"/>
</dbReference>
<evidence type="ECO:0000256" key="3">
    <source>
        <dbReference type="ARBA" id="ARBA00022741"/>
    </source>
</evidence>
<evidence type="ECO:0000256" key="2">
    <source>
        <dbReference type="ARBA" id="ARBA00022679"/>
    </source>
</evidence>
<dbReference type="InterPro" id="IPR011611">
    <property type="entry name" value="PfkB_dom"/>
</dbReference>
<dbReference type="PRINTS" id="PR00990">
    <property type="entry name" value="RIBOKINASE"/>
</dbReference>
<evidence type="ECO:0000259" key="7">
    <source>
        <dbReference type="Pfam" id="PF00294"/>
    </source>
</evidence>
<accession>A0ABR7IS38</accession>
<evidence type="ECO:0000256" key="6">
    <source>
        <dbReference type="RuleBase" id="RU003704"/>
    </source>
</evidence>
<dbReference type="RefSeq" id="WP_186996696.1">
    <property type="nucleotide sequence ID" value="NZ_JACOQK010000001.1"/>
</dbReference>
<dbReference type="EMBL" id="JACOQK010000001">
    <property type="protein sequence ID" value="MBC5787959.1"/>
    <property type="molecule type" value="Genomic_DNA"/>
</dbReference>
<dbReference type="Pfam" id="PF00294">
    <property type="entry name" value="PfkB"/>
    <property type="match status" value="1"/>
</dbReference>
<name>A0ABR7IS38_9CLOT</name>
<dbReference type="PANTHER" id="PTHR43085">
    <property type="entry name" value="HEXOKINASE FAMILY MEMBER"/>
    <property type="match status" value="1"/>
</dbReference>